<comment type="caution">
    <text evidence="2">The sequence shown here is derived from an EMBL/GenBank/DDBJ whole genome shotgun (WGS) entry which is preliminary data.</text>
</comment>
<dbReference type="Proteomes" id="UP001160390">
    <property type="component" value="Unassembled WGS sequence"/>
</dbReference>
<organism evidence="2 3">
    <name type="scientific">Clonostachys chloroleuca</name>
    <dbReference type="NCBI Taxonomy" id="1926264"/>
    <lineage>
        <taxon>Eukaryota</taxon>
        <taxon>Fungi</taxon>
        <taxon>Dikarya</taxon>
        <taxon>Ascomycota</taxon>
        <taxon>Pezizomycotina</taxon>
        <taxon>Sordariomycetes</taxon>
        <taxon>Hypocreomycetidae</taxon>
        <taxon>Hypocreales</taxon>
        <taxon>Bionectriaceae</taxon>
        <taxon>Clonostachys</taxon>
    </lineage>
</organism>
<evidence type="ECO:0000313" key="2">
    <source>
        <dbReference type="EMBL" id="CAI6101015.1"/>
    </source>
</evidence>
<feature type="compositionally biased region" description="Low complexity" evidence="1">
    <location>
        <begin position="95"/>
        <end position="104"/>
    </location>
</feature>
<name>A0AA35QFL6_9HYPO</name>
<keyword evidence="3" id="KW-1185">Reference proteome</keyword>
<sequence>MDKSQKGISRCYEENTVEGVDYEMTRAFTRESCPLDLLTSTESDLMRLENGSFWVALARASRPDVFNEGKMYPQRERRDMERADYMNSTTAIVGSSSPTRPSSSEFEVGMEDIDEDDHDARRSKPEEVTVQLVTSFLQHSLYFCLLQRSDETEV</sequence>
<gene>
    <name evidence="2" type="ORF">CCHLO57077_00016697</name>
</gene>
<accession>A0AA35QFL6</accession>
<dbReference type="AlphaFoldDB" id="A0AA35QFL6"/>
<feature type="compositionally biased region" description="Acidic residues" evidence="1">
    <location>
        <begin position="108"/>
        <end position="117"/>
    </location>
</feature>
<evidence type="ECO:0000256" key="1">
    <source>
        <dbReference type="SAM" id="MobiDB-lite"/>
    </source>
</evidence>
<proteinExistence type="predicted"/>
<protein>
    <submittedName>
        <fullName evidence="2">Uncharacterized protein</fullName>
    </submittedName>
</protein>
<dbReference type="EMBL" id="CABFNP030001359">
    <property type="protein sequence ID" value="CAI6101015.1"/>
    <property type="molecule type" value="Genomic_DNA"/>
</dbReference>
<feature type="region of interest" description="Disordered" evidence="1">
    <location>
        <begin position="89"/>
        <end position="125"/>
    </location>
</feature>
<evidence type="ECO:0000313" key="3">
    <source>
        <dbReference type="Proteomes" id="UP001160390"/>
    </source>
</evidence>
<reference evidence="2" key="1">
    <citation type="submission" date="2023-01" db="EMBL/GenBank/DDBJ databases">
        <authorList>
            <person name="Piombo E."/>
        </authorList>
    </citation>
    <scope>NUCLEOTIDE SEQUENCE</scope>
</reference>